<organism evidence="1 2">
    <name type="scientific">Gonium pectorale</name>
    <name type="common">Green alga</name>
    <dbReference type="NCBI Taxonomy" id="33097"/>
    <lineage>
        <taxon>Eukaryota</taxon>
        <taxon>Viridiplantae</taxon>
        <taxon>Chlorophyta</taxon>
        <taxon>core chlorophytes</taxon>
        <taxon>Chlorophyceae</taxon>
        <taxon>CS clade</taxon>
        <taxon>Chlamydomonadales</taxon>
        <taxon>Volvocaceae</taxon>
        <taxon>Gonium</taxon>
    </lineage>
</organism>
<evidence type="ECO:0008006" key="3">
    <source>
        <dbReference type="Google" id="ProtNLM"/>
    </source>
</evidence>
<dbReference type="STRING" id="33097.A0A150G788"/>
<protein>
    <recommendedName>
        <fullName evidence="3">BTB domain-containing protein</fullName>
    </recommendedName>
</protein>
<sequence length="191" mass="20175">MSAQPFALQNISHVLNGMISRNALAAPGVLALGAEEDPECWAAVVQMAELRAYQPTLLKWENLPGLMRLAHTYDMPVVRAACADFISRNKDSLTLDAPLTSPKNILVAATLVEKYGSGDCGGDGGAHEFGAVDKALDSALSSLRQTCAPNTASARSVIATLRPLVHRKEYATSISAAVLVKVVRGLVSAFS</sequence>
<dbReference type="AlphaFoldDB" id="A0A150G788"/>
<gene>
    <name evidence="1" type="ORF">GPECTOR_51g715</name>
</gene>
<dbReference type="OrthoDB" id="539088at2759"/>
<reference evidence="2" key="1">
    <citation type="journal article" date="2016" name="Nat. Commun.">
        <title>The Gonium pectorale genome demonstrates co-option of cell cycle regulation during the evolution of multicellularity.</title>
        <authorList>
            <person name="Hanschen E.R."/>
            <person name="Marriage T.N."/>
            <person name="Ferris P.J."/>
            <person name="Hamaji T."/>
            <person name="Toyoda A."/>
            <person name="Fujiyama A."/>
            <person name="Neme R."/>
            <person name="Noguchi H."/>
            <person name="Minakuchi Y."/>
            <person name="Suzuki M."/>
            <person name="Kawai-Toyooka H."/>
            <person name="Smith D.R."/>
            <person name="Sparks H."/>
            <person name="Anderson J."/>
            <person name="Bakaric R."/>
            <person name="Luria V."/>
            <person name="Karger A."/>
            <person name="Kirschner M.W."/>
            <person name="Durand P.M."/>
            <person name="Michod R.E."/>
            <person name="Nozaki H."/>
            <person name="Olson B.J."/>
        </authorList>
    </citation>
    <scope>NUCLEOTIDE SEQUENCE [LARGE SCALE GENOMIC DNA]</scope>
    <source>
        <strain evidence="2">NIES-2863</strain>
    </source>
</reference>
<dbReference type="EMBL" id="LSYV01000052">
    <property type="protein sequence ID" value="KXZ45729.1"/>
    <property type="molecule type" value="Genomic_DNA"/>
</dbReference>
<comment type="caution">
    <text evidence="1">The sequence shown here is derived from an EMBL/GenBank/DDBJ whole genome shotgun (WGS) entry which is preliminary data.</text>
</comment>
<dbReference type="Proteomes" id="UP000075714">
    <property type="component" value="Unassembled WGS sequence"/>
</dbReference>
<name>A0A150G788_GONPE</name>
<accession>A0A150G788</accession>
<evidence type="ECO:0000313" key="1">
    <source>
        <dbReference type="EMBL" id="KXZ45729.1"/>
    </source>
</evidence>
<keyword evidence="2" id="KW-1185">Reference proteome</keyword>
<proteinExistence type="predicted"/>
<evidence type="ECO:0000313" key="2">
    <source>
        <dbReference type="Proteomes" id="UP000075714"/>
    </source>
</evidence>